<dbReference type="PANTHER" id="PTHR47432">
    <property type="entry name" value="CELL WALL ASSEMBLY REGULATOR SMI1"/>
    <property type="match status" value="1"/>
</dbReference>
<dbReference type="PANTHER" id="PTHR47432:SF1">
    <property type="entry name" value="CELL WALL ASSEMBLY REGULATOR SMI1"/>
    <property type="match status" value="1"/>
</dbReference>
<dbReference type="InterPro" id="IPR037883">
    <property type="entry name" value="Knr4/Smi1-like_sf"/>
</dbReference>
<dbReference type="SUPFAM" id="SSF160631">
    <property type="entry name" value="SMI1/KNR4-like"/>
    <property type="match status" value="1"/>
</dbReference>
<evidence type="ECO:0000256" key="1">
    <source>
        <dbReference type="SAM" id="MobiDB-lite"/>
    </source>
</evidence>
<protein>
    <recommendedName>
        <fullName evidence="2">Knr4/Smi1-like domain-containing protein</fullName>
    </recommendedName>
</protein>
<name>A0ABQ4F5H5_9ACTN</name>
<sequence>MPGVRRLISSRPVRLALLAALVAGAAAGLVLAARRRRAATSVRPSRVTASPPQGESGEAEDRHGPEPVLGRATEEDLERYRRPEGGAPVFRLLSGLPPVRGLVPPRGTRARRWTAAAVVSLGVLALGGQVLENAVFGPDAWTSYGWTSYEPCPADVCEPGLGNEFLFPGYGDGACPAAGCEAPGAVYAEDGEPVTADGGDPMTAEPETSPDPRCVLHPARRGAPAVRPVSRRVTSGVNRQWRRIERWLKAHAPRTYASLNGPAAPRLVARAEARIGTRLPDSLRASLLRHDGSHGGASFRLPPYFLMMGTRETVAAWPEACGMGGGVPVAYADDFGDYLVTDAATGGVGEASPEQSYYQADWSSYYALLKATADALTRGATADGFRPVVHGGVLDWTSA</sequence>
<dbReference type="Proteomes" id="UP000651728">
    <property type="component" value="Unassembled WGS sequence"/>
</dbReference>
<gene>
    <name evidence="3" type="ORF">Mam01_02250</name>
</gene>
<feature type="region of interest" description="Disordered" evidence="1">
    <location>
        <begin position="40"/>
        <end position="80"/>
    </location>
</feature>
<feature type="region of interest" description="Disordered" evidence="1">
    <location>
        <begin position="192"/>
        <end position="214"/>
    </location>
</feature>
<dbReference type="EMBL" id="BOOB01000002">
    <property type="protein sequence ID" value="GIH30061.1"/>
    <property type="molecule type" value="Genomic_DNA"/>
</dbReference>
<dbReference type="InterPro" id="IPR051873">
    <property type="entry name" value="KNR4/SMI1_regulator"/>
</dbReference>
<comment type="caution">
    <text evidence="3">The sequence shown here is derived from an EMBL/GenBank/DDBJ whole genome shotgun (WGS) entry which is preliminary data.</text>
</comment>
<proteinExistence type="predicted"/>
<evidence type="ECO:0000259" key="2">
    <source>
        <dbReference type="SMART" id="SM00860"/>
    </source>
</evidence>
<dbReference type="SMART" id="SM00860">
    <property type="entry name" value="SMI1_KNR4"/>
    <property type="match status" value="1"/>
</dbReference>
<keyword evidence="4" id="KW-1185">Reference proteome</keyword>
<feature type="domain" description="Knr4/Smi1-like" evidence="2">
    <location>
        <begin position="262"/>
        <end position="341"/>
    </location>
</feature>
<accession>A0ABQ4F5H5</accession>
<reference evidence="3 4" key="1">
    <citation type="submission" date="2021-01" db="EMBL/GenBank/DDBJ databases">
        <title>Whole genome shotgun sequence of Microbispora amethystogenes NBRC 101907.</title>
        <authorList>
            <person name="Komaki H."/>
            <person name="Tamura T."/>
        </authorList>
    </citation>
    <scope>NUCLEOTIDE SEQUENCE [LARGE SCALE GENOMIC DNA]</scope>
    <source>
        <strain evidence="3 4">NBRC 101907</strain>
    </source>
</reference>
<dbReference type="InterPro" id="IPR018958">
    <property type="entry name" value="Knr4/Smi1-like_dom"/>
</dbReference>
<evidence type="ECO:0000313" key="3">
    <source>
        <dbReference type="EMBL" id="GIH30061.1"/>
    </source>
</evidence>
<organism evidence="3 4">
    <name type="scientific">Microbispora amethystogenes</name>
    <dbReference type="NCBI Taxonomy" id="1427754"/>
    <lineage>
        <taxon>Bacteria</taxon>
        <taxon>Bacillati</taxon>
        <taxon>Actinomycetota</taxon>
        <taxon>Actinomycetes</taxon>
        <taxon>Streptosporangiales</taxon>
        <taxon>Streptosporangiaceae</taxon>
        <taxon>Microbispora</taxon>
    </lineage>
</organism>
<evidence type="ECO:0000313" key="4">
    <source>
        <dbReference type="Proteomes" id="UP000651728"/>
    </source>
</evidence>